<reference evidence="2" key="1">
    <citation type="journal article" date="2021" name="Mol. Ecol. Resour.">
        <title>Apolygus lucorum genome provides insights into omnivorousness and mesophyll feeding.</title>
        <authorList>
            <person name="Liu Y."/>
            <person name="Liu H."/>
            <person name="Wang H."/>
            <person name="Huang T."/>
            <person name="Liu B."/>
            <person name="Yang B."/>
            <person name="Yin L."/>
            <person name="Li B."/>
            <person name="Zhang Y."/>
            <person name="Zhang S."/>
            <person name="Jiang F."/>
            <person name="Zhang X."/>
            <person name="Ren Y."/>
            <person name="Wang B."/>
            <person name="Wang S."/>
            <person name="Lu Y."/>
            <person name="Wu K."/>
            <person name="Fan W."/>
            <person name="Wang G."/>
        </authorList>
    </citation>
    <scope>NUCLEOTIDE SEQUENCE</scope>
    <source>
        <strain evidence="2">12Hb</strain>
    </source>
</reference>
<evidence type="ECO:0000313" key="2">
    <source>
        <dbReference type="EMBL" id="KAF6208498.1"/>
    </source>
</evidence>
<protein>
    <submittedName>
        <fullName evidence="2">Uncharacterized protein</fullName>
    </submittedName>
</protein>
<keyword evidence="3" id="KW-1185">Reference proteome</keyword>
<evidence type="ECO:0000256" key="1">
    <source>
        <dbReference type="SAM" id="MobiDB-lite"/>
    </source>
</evidence>
<accession>A0A8S9XJQ8</accession>
<organism evidence="2 3">
    <name type="scientific">Apolygus lucorum</name>
    <name type="common">Small green plant bug</name>
    <name type="synonym">Lygocoris lucorum</name>
    <dbReference type="NCBI Taxonomy" id="248454"/>
    <lineage>
        <taxon>Eukaryota</taxon>
        <taxon>Metazoa</taxon>
        <taxon>Ecdysozoa</taxon>
        <taxon>Arthropoda</taxon>
        <taxon>Hexapoda</taxon>
        <taxon>Insecta</taxon>
        <taxon>Pterygota</taxon>
        <taxon>Neoptera</taxon>
        <taxon>Paraneoptera</taxon>
        <taxon>Hemiptera</taxon>
        <taxon>Heteroptera</taxon>
        <taxon>Panheteroptera</taxon>
        <taxon>Cimicomorpha</taxon>
        <taxon>Miridae</taxon>
        <taxon>Mirini</taxon>
        <taxon>Apolygus</taxon>
    </lineage>
</organism>
<feature type="region of interest" description="Disordered" evidence="1">
    <location>
        <begin position="1"/>
        <end position="114"/>
    </location>
</feature>
<name>A0A8S9XJQ8_APOLU</name>
<gene>
    <name evidence="2" type="ORF">GE061_016956</name>
</gene>
<evidence type="ECO:0000313" key="3">
    <source>
        <dbReference type="Proteomes" id="UP000466442"/>
    </source>
</evidence>
<feature type="compositionally biased region" description="Polar residues" evidence="1">
    <location>
        <begin position="45"/>
        <end position="60"/>
    </location>
</feature>
<proteinExistence type="predicted"/>
<feature type="compositionally biased region" description="Polar residues" evidence="1">
    <location>
        <begin position="19"/>
        <end position="28"/>
    </location>
</feature>
<comment type="caution">
    <text evidence="2">The sequence shown here is derived from an EMBL/GenBank/DDBJ whole genome shotgun (WGS) entry which is preliminary data.</text>
</comment>
<feature type="compositionally biased region" description="Polar residues" evidence="1">
    <location>
        <begin position="73"/>
        <end position="100"/>
    </location>
</feature>
<dbReference type="EMBL" id="WIXP02000007">
    <property type="protein sequence ID" value="KAF6208498.1"/>
    <property type="molecule type" value="Genomic_DNA"/>
</dbReference>
<dbReference type="AlphaFoldDB" id="A0A8S9XJQ8"/>
<sequence length="114" mass="11994">MSNLHHKPADKKSGKPSKSDNQPKSGSPSAEEIQPKASHSDTTRRANPSKATLPNPSSGPSGKLGVVPPPGRSCSTQAGRTSGFTTSDAMEMETTPSALKTSVFKKPSRRPKRV</sequence>
<dbReference type="Proteomes" id="UP000466442">
    <property type="component" value="Unassembled WGS sequence"/>
</dbReference>